<dbReference type="InterPro" id="IPR036388">
    <property type="entry name" value="WH-like_DNA-bd_sf"/>
</dbReference>
<evidence type="ECO:0000259" key="1">
    <source>
        <dbReference type="PROSITE" id="PS50995"/>
    </source>
</evidence>
<evidence type="ECO:0000313" key="2">
    <source>
        <dbReference type="EMBL" id="MCQ4632087.1"/>
    </source>
</evidence>
<feature type="domain" description="HTH marR-type" evidence="1">
    <location>
        <begin position="17"/>
        <end position="148"/>
    </location>
</feature>
<dbReference type="PANTHER" id="PTHR33164:SF105">
    <property type="entry name" value="TRANSCRIPTIONAL REPRESSOR PROTEIN-RELATED"/>
    <property type="match status" value="1"/>
</dbReference>
<evidence type="ECO:0000313" key="3">
    <source>
        <dbReference type="Proteomes" id="UP000996601"/>
    </source>
</evidence>
<comment type="caution">
    <text evidence="2">The sequence shown here is derived from an EMBL/GenBank/DDBJ whole genome shotgun (WGS) entry which is preliminary data.</text>
</comment>
<dbReference type="SMART" id="SM00347">
    <property type="entry name" value="HTH_MARR"/>
    <property type="match status" value="1"/>
</dbReference>
<gene>
    <name evidence="2" type="ORF">GB927_018700</name>
</gene>
<sequence length="148" mass="16608">MLDDVLIPYETTLFVRDNCLCLHVQRAARALARRFDDALRPHGLTNGQFSLLMALNRPEPPPMGPVATLLAMDRTTLTAALKPLERRGLVKIESDPRDRRGRLLRLTVEGRRLLTQAFPTWKETHAKVDQQLSAVDMTALRAGMLALA</sequence>
<dbReference type="Gene3D" id="1.10.10.10">
    <property type="entry name" value="Winged helix-like DNA-binding domain superfamily/Winged helix DNA-binding domain"/>
    <property type="match status" value="1"/>
</dbReference>
<dbReference type="InterPro" id="IPR039422">
    <property type="entry name" value="MarR/SlyA-like"/>
</dbReference>
<keyword evidence="3" id="KW-1185">Reference proteome</keyword>
<name>A0ABT1RA93_9HYPH</name>
<dbReference type="Pfam" id="PF12802">
    <property type="entry name" value="MarR_2"/>
    <property type="match status" value="1"/>
</dbReference>
<dbReference type="PANTHER" id="PTHR33164">
    <property type="entry name" value="TRANSCRIPTIONAL REGULATOR, MARR FAMILY"/>
    <property type="match status" value="1"/>
</dbReference>
<reference evidence="2" key="1">
    <citation type="submission" date="2021-07" db="EMBL/GenBank/DDBJ databases">
        <title>Shinella sp. nov., a novel member of the genus Shinella from water.</title>
        <authorList>
            <person name="Deng Y."/>
        </authorList>
    </citation>
    <scope>NUCLEOTIDE SEQUENCE</scope>
    <source>
        <strain evidence="2">CPCC 100929</strain>
    </source>
</reference>
<dbReference type="Proteomes" id="UP000996601">
    <property type="component" value="Unassembled WGS sequence"/>
</dbReference>
<dbReference type="RefSeq" id="WP_256118709.1">
    <property type="nucleotide sequence ID" value="NZ_WHSB02000006.1"/>
</dbReference>
<dbReference type="EMBL" id="WHSB02000006">
    <property type="protein sequence ID" value="MCQ4632087.1"/>
    <property type="molecule type" value="Genomic_DNA"/>
</dbReference>
<dbReference type="PROSITE" id="PS50995">
    <property type="entry name" value="HTH_MARR_2"/>
    <property type="match status" value="1"/>
</dbReference>
<proteinExistence type="predicted"/>
<dbReference type="InterPro" id="IPR000835">
    <property type="entry name" value="HTH_MarR-typ"/>
</dbReference>
<organism evidence="2 3">
    <name type="scientific">Shinella lacus</name>
    <dbReference type="NCBI Taxonomy" id="2654216"/>
    <lineage>
        <taxon>Bacteria</taxon>
        <taxon>Pseudomonadati</taxon>
        <taxon>Pseudomonadota</taxon>
        <taxon>Alphaproteobacteria</taxon>
        <taxon>Hyphomicrobiales</taxon>
        <taxon>Rhizobiaceae</taxon>
        <taxon>Shinella</taxon>
    </lineage>
</organism>
<protein>
    <submittedName>
        <fullName evidence="2">MarR family transcriptional regulator</fullName>
    </submittedName>
</protein>
<accession>A0ABT1RA93</accession>
<dbReference type="SUPFAM" id="SSF46785">
    <property type="entry name" value="Winged helix' DNA-binding domain"/>
    <property type="match status" value="1"/>
</dbReference>
<dbReference type="InterPro" id="IPR036390">
    <property type="entry name" value="WH_DNA-bd_sf"/>
</dbReference>